<dbReference type="EMBL" id="QWDD01000001">
    <property type="protein sequence ID" value="RNJ50840.1"/>
    <property type="molecule type" value="Genomic_DNA"/>
</dbReference>
<evidence type="ECO:0000313" key="2">
    <source>
        <dbReference type="EMBL" id="RNJ50840.1"/>
    </source>
</evidence>
<feature type="transmembrane region" description="Helical" evidence="1">
    <location>
        <begin position="60"/>
        <end position="78"/>
    </location>
</feature>
<proteinExistence type="predicted"/>
<reference evidence="2 3" key="1">
    <citation type="submission" date="2018-08" db="EMBL/GenBank/DDBJ databases">
        <title>Genome sequence of Methylocystis hirsuta CSC1, a methanotroph able to accumulate PHAs.</title>
        <authorList>
            <person name="Bordel S."/>
            <person name="Rodriguez E."/>
            <person name="Gancedo J."/>
            <person name="Munoz R."/>
        </authorList>
    </citation>
    <scope>NUCLEOTIDE SEQUENCE [LARGE SCALE GENOMIC DNA]</scope>
    <source>
        <strain evidence="2 3">CSC1</strain>
    </source>
</reference>
<organism evidence="2 3">
    <name type="scientific">Methylocystis hirsuta</name>
    <dbReference type="NCBI Taxonomy" id="369798"/>
    <lineage>
        <taxon>Bacteria</taxon>
        <taxon>Pseudomonadati</taxon>
        <taxon>Pseudomonadota</taxon>
        <taxon>Alphaproteobacteria</taxon>
        <taxon>Hyphomicrobiales</taxon>
        <taxon>Methylocystaceae</taxon>
        <taxon>Methylocystis</taxon>
    </lineage>
</organism>
<sequence>MPPKKEAPVPQSFTSLSVPQMAALFCVGSLAVTWLCVFLFNRLAHRWVHGRRNANEMIGLTLAAFSTLYGILLGLLAVEAYQDFSSVQDIISKEAVAIATLHRDFDGFPQPTRGELQDNLRNYAREAIDAVHPPPNVPQDPHSRSPGLTALFAQVMSFQAKLKSEEIVQTETFSRLNTLVEHRRYLIAAGANGIPKELWLVVCLGGLSLLGLICIFDMEFHVHLILSGAMALFLGSVIFLIAAMDNPFNGGMTVDSGPLEAVLASFPEAR</sequence>
<dbReference type="Pfam" id="PF14023">
    <property type="entry name" value="Bestrophin-like"/>
    <property type="match status" value="1"/>
</dbReference>
<evidence type="ECO:0000256" key="1">
    <source>
        <dbReference type="SAM" id="Phobius"/>
    </source>
</evidence>
<feature type="transmembrane region" description="Helical" evidence="1">
    <location>
        <begin position="20"/>
        <end position="40"/>
    </location>
</feature>
<gene>
    <name evidence="2" type="ORF">D1O30_15840</name>
</gene>
<evidence type="ECO:0000313" key="3">
    <source>
        <dbReference type="Proteomes" id="UP000268623"/>
    </source>
</evidence>
<feature type="transmembrane region" description="Helical" evidence="1">
    <location>
        <begin position="223"/>
        <end position="244"/>
    </location>
</feature>
<keyword evidence="1" id="KW-0472">Membrane</keyword>
<dbReference type="InterPro" id="IPR025333">
    <property type="entry name" value="DUF4239"/>
</dbReference>
<feature type="transmembrane region" description="Helical" evidence="1">
    <location>
        <begin position="198"/>
        <end position="216"/>
    </location>
</feature>
<dbReference type="Proteomes" id="UP000268623">
    <property type="component" value="Unassembled WGS sequence"/>
</dbReference>
<name>A0A3M9XVA3_9HYPH</name>
<dbReference type="RefSeq" id="WP_123176747.1">
    <property type="nucleotide sequence ID" value="NZ_QWDD01000001.1"/>
</dbReference>
<protein>
    <submittedName>
        <fullName evidence="2">DUF4239 domain-containing protein</fullName>
    </submittedName>
</protein>
<keyword evidence="3" id="KW-1185">Reference proteome</keyword>
<comment type="caution">
    <text evidence="2">The sequence shown here is derived from an EMBL/GenBank/DDBJ whole genome shotgun (WGS) entry which is preliminary data.</text>
</comment>
<accession>A0A3M9XVA3</accession>
<dbReference type="OrthoDB" id="9776669at2"/>
<keyword evidence="1" id="KW-0812">Transmembrane</keyword>
<dbReference type="AlphaFoldDB" id="A0A3M9XVA3"/>
<keyword evidence="1" id="KW-1133">Transmembrane helix</keyword>